<keyword evidence="3" id="KW-1185">Reference proteome</keyword>
<comment type="caution">
    <text evidence="2">The sequence shown here is derived from an EMBL/GenBank/DDBJ whole genome shotgun (WGS) entry which is preliminary data.</text>
</comment>
<feature type="compositionally biased region" description="Basic and acidic residues" evidence="1">
    <location>
        <begin position="34"/>
        <end position="44"/>
    </location>
</feature>
<proteinExistence type="predicted"/>
<evidence type="ECO:0000313" key="3">
    <source>
        <dbReference type="Proteomes" id="UP000694240"/>
    </source>
</evidence>
<organism evidence="2 3">
    <name type="scientific">Arabidopsis thaliana x Arabidopsis arenosa</name>
    <dbReference type="NCBI Taxonomy" id="1240361"/>
    <lineage>
        <taxon>Eukaryota</taxon>
        <taxon>Viridiplantae</taxon>
        <taxon>Streptophyta</taxon>
        <taxon>Embryophyta</taxon>
        <taxon>Tracheophyta</taxon>
        <taxon>Spermatophyta</taxon>
        <taxon>Magnoliopsida</taxon>
        <taxon>eudicotyledons</taxon>
        <taxon>Gunneridae</taxon>
        <taxon>Pentapetalae</taxon>
        <taxon>rosids</taxon>
        <taxon>malvids</taxon>
        <taxon>Brassicales</taxon>
        <taxon>Brassicaceae</taxon>
        <taxon>Camelineae</taxon>
        <taxon>Arabidopsis</taxon>
    </lineage>
</organism>
<sequence length="68" mass="8383">MQLKDLFWEWRDFHSYVPGGLNSIGRKRKRFAEHLAKKKRESEHKRKMKKDKKKDKKKKANEEKKNID</sequence>
<accession>A0A8T2A483</accession>
<dbReference type="AlphaFoldDB" id="A0A8T2A483"/>
<dbReference type="EMBL" id="JAEFBK010000009">
    <property type="protein sequence ID" value="KAG7567455.1"/>
    <property type="molecule type" value="Genomic_DNA"/>
</dbReference>
<reference evidence="2 3" key="1">
    <citation type="submission" date="2020-12" db="EMBL/GenBank/DDBJ databases">
        <title>Concerted genomic and epigenomic changes stabilize Arabidopsis allopolyploids.</title>
        <authorList>
            <person name="Chen Z."/>
        </authorList>
    </citation>
    <scope>NUCLEOTIDE SEQUENCE [LARGE SCALE GENOMIC DNA]</scope>
    <source>
        <strain evidence="2">Allo738</strain>
        <tissue evidence="2">Leaf</tissue>
    </source>
</reference>
<protein>
    <submittedName>
        <fullName evidence="2">Uncharacterized protein</fullName>
    </submittedName>
</protein>
<feature type="region of interest" description="Disordered" evidence="1">
    <location>
        <begin position="34"/>
        <end position="68"/>
    </location>
</feature>
<evidence type="ECO:0000256" key="1">
    <source>
        <dbReference type="SAM" id="MobiDB-lite"/>
    </source>
</evidence>
<feature type="compositionally biased region" description="Basic residues" evidence="1">
    <location>
        <begin position="45"/>
        <end position="59"/>
    </location>
</feature>
<evidence type="ECO:0000313" key="2">
    <source>
        <dbReference type="EMBL" id="KAG7567455.1"/>
    </source>
</evidence>
<name>A0A8T2A483_9BRAS</name>
<gene>
    <name evidence="2" type="ORF">ISN45_Aa04g003290</name>
</gene>
<dbReference type="Proteomes" id="UP000694240">
    <property type="component" value="Chromosome 9"/>
</dbReference>